<name>A0ABV0JW70_9CYAN</name>
<organism evidence="3 4">
    <name type="scientific">Funiculus sociatus GB2-A5</name>
    <dbReference type="NCBI Taxonomy" id="2933946"/>
    <lineage>
        <taxon>Bacteria</taxon>
        <taxon>Bacillati</taxon>
        <taxon>Cyanobacteriota</taxon>
        <taxon>Cyanophyceae</taxon>
        <taxon>Coleofasciculales</taxon>
        <taxon>Coleofasciculaceae</taxon>
        <taxon>Funiculus</taxon>
    </lineage>
</organism>
<dbReference type="PANTHER" id="PTHR44520:SF1">
    <property type="entry name" value="TWO-COMPONENT SYSTEM REGULATORY PROTEIN"/>
    <property type="match status" value="1"/>
</dbReference>
<dbReference type="InterPro" id="IPR052893">
    <property type="entry name" value="TCS_response_regulator"/>
</dbReference>
<protein>
    <submittedName>
        <fullName evidence="3">Response regulator</fullName>
    </submittedName>
</protein>
<proteinExistence type="predicted"/>
<gene>
    <name evidence="3" type="ORF">NDI37_24550</name>
</gene>
<evidence type="ECO:0000313" key="4">
    <source>
        <dbReference type="Proteomes" id="UP001442494"/>
    </source>
</evidence>
<evidence type="ECO:0000313" key="3">
    <source>
        <dbReference type="EMBL" id="MEP0867623.1"/>
    </source>
</evidence>
<reference evidence="3 4" key="1">
    <citation type="submission" date="2022-04" db="EMBL/GenBank/DDBJ databases">
        <title>Positive selection, recombination, and allopatry shape intraspecific diversity of widespread and dominant cyanobacteria.</title>
        <authorList>
            <person name="Wei J."/>
            <person name="Shu W."/>
            <person name="Hu C."/>
        </authorList>
    </citation>
    <scope>NUCLEOTIDE SEQUENCE [LARGE SCALE GENOMIC DNA]</scope>
    <source>
        <strain evidence="3 4">GB2-A5</strain>
    </source>
</reference>
<dbReference type="PROSITE" id="PS50110">
    <property type="entry name" value="RESPONSE_REGULATORY"/>
    <property type="match status" value="1"/>
</dbReference>
<feature type="domain" description="Response regulatory" evidence="2">
    <location>
        <begin position="6"/>
        <end position="135"/>
    </location>
</feature>
<dbReference type="PANTHER" id="PTHR44520">
    <property type="entry name" value="RESPONSE REGULATOR RCP1-RELATED"/>
    <property type="match status" value="1"/>
</dbReference>
<dbReference type="CDD" id="cd17557">
    <property type="entry name" value="REC_Rcp-like"/>
    <property type="match status" value="1"/>
</dbReference>
<keyword evidence="4" id="KW-1185">Reference proteome</keyword>
<dbReference type="SMART" id="SM00448">
    <property type="entry name" value="REC"/>
    <property type="match status" value="1"/>
</dbReference>
<dbReference type="Pfam" id="PF00072">
    <property type="entry name" value="Response_reg"/>
    <property type="match status" value="1"/>
</dbReference>
<dbReference type="SUPFAM" id="SSF52172">
    <property type="entry name" value="CheY-like"/>
    <property type="match status" value="1"/>
</dbReference>
<feature type="modified residue" description="4-aspartylphosphate" evidence="1">
    <location>
        <position position="68"/>
    </location>
</feature>
<evidence type="ECO:0000259" key="2">
    <source>
        <dbReference type="PROSITE" id="PS50110"/>
    </source>
</evidence>
<accession>A0ABV0JW70</accession>
<keyword evidence="1" id="KW-0597">Phosphoprotein</keyword>
<dbReference type="InterPro" id="IPR011006">
    <property type="entry name" value="CheY-like_superfamily"/>
</dbReference>
<sequence>MTTAHTILLVEDDPNDILLTQRAFRKANLANASMQVVSDGDAAVFYLSGSGEYADRERYPIPTLVLLDLKLPRRSGHEVLAWLRQQPELKRLPAIILTSSQENIDINHAYDLGANSYLVKPIGLTALIEVMQTLKLYWLLLNEQPEIRLSGVE</sequence>
<dbReference type="Proteomes" id="UP001442494">
    <property type="component" value="Unassembled WGS sequence"/>
</dbReference>
<dbReference type="InterPro" id="IPR001789">
    <property type="entry name" value="Sig_transdc_resp-reg_receiver"/>
</dbReference>
<dbReference type="RefSeq" id="WP_190419915.1">
    <property type="nucleotide sequence ID" value="NZ_JAMPKK010000079.1"/>
</dbReference>
<dbReference type="Gene3D" id="3.40.50.2300">
    <property type="match status" value="1"/>
</dbReference>
<evidence type="ECO:0000256" key="1">
    <source>
        <dbReference type="PROSITE-ProRule" id="PRU00169"/>
    </source>
</evidence>
<comment type="caution">
    <text evidence="3">The sequence shown here is derived from an EMBL/GenBank/DDBJ whole genome shotgun (WGS) entry which is preliminary data.</text>
</comment>
<dbReference type="EMBL" id="JAMPKK010000079">
    <property type="protein sequence ID" value="MEP0867623.1"/>
    <property type="molecule type" value="Genomic_DNA"/>
</dbReference>